<organism evidence="1">
    <name type="scientific">Gongylonema pulchrum</name>
    <dbReference type="NCBI Taxonomy" id="637853"/>
    <lineage>
        <taxon>Eukaryota</taxon>
        <taxon>Metazoa</taxon>
        <taxon>Ecdysozoa</taxon>
        <taxon>Nematoda</taxon>
        <taxon>Chromadorea</taxon>
        <taxon>Rhabditida</taxon>
        <taxon>Spirurina</taxon>
        <taxon>Spiruromorpha</taxon>
        <taxon>Spiruroidea</taxon>
        <taxon>Gongylonematidae</taxon>
        <taxon>Gongylonema</taxon>
    </lineage>
</organism>
<accession>A0A183E2P0</accession>
<protein>
    <submittedName>
        <fullName evidence="1">50S ribosomal protein L27</fullName>
    </submittedName>
</protein>
<reference evidence="1" key="1">
    <citation type="submission" date="2016-06" db="UniProtKB">
        <authorList>
            <consortium name="WormBaseParasite"/>
        </authorList>
    </citation>
    <scope>IDENTIFICATION</scope>
</reference>
<proteinExistence type="predicted"/>
<evidence type="ECO:0000313" key="1">
    <source>
        <dbReference type="WBParaSite" id="GPUH_0001525101-mRNA-1"/>
    </source>
</evidence>
<dbReference type="AlphaFoldDB" id="A0A183E2P0"/>
<sequence>LNIFIIRVLGMSTRGMKHLQFHSRHHPKTGEEESVLQLSASDVHLGKVIAKSGMVYGSAGKDLVIEGSRVAVLLRDAVRNVFRPYFSAQHPVFRVDRRIKKISTAQIVTNKVGV</sequence>
<name>A0A183E2P0_9BILA</name>
<dbReference type="WBParaSite" id="GPUH_0001525101-mRNA-1">
    <property type="protein sequence ID" value="GPUH_0001525101-mRNA-1"/>
    <property type="gene ID" value="GPUH_0001525101"/>
</dbReference>